<reference evidence="2" key="1">
    <citation type="submission" date="2018-10" db="EMBL/GenBank/DDBJ databases">
        <title>Hidden diversity of soil giant viruses.</title>
        <authorList>
            <person name="Schulz F."/>
            <person name="Alteio L."/>
            <person name="Goudeau D."/>
            <person name="Ryan E.M."/>
            <person name="Malmstrom R.R."/>
            <person name="Blanchard J."/>
            <person name="Woyke T."/>
        </authorList>
    </citation>
    <scope>NUCLEOTIDE SEQUENCE</scope>
    <source>
        <strain evidence="2">TEV1</strain>
    </source>
</reference>
<feature type="transmembrane region" description="Helical" evidence="1">
    <location>
        <begin position="172"/>
        <end position="199"/>
    </location>
</feature>
<proteinExistence type="predicted"/>
<protein>
    <submittedName>
        <fullName evidence="2">Putative membrane protein</fullName>
    </submittedName>
</protein>
<feature type="transmembrane region" description="Helical" evidence="1">
    <location>
        <begin position="33"/>
        <end position="51"/>
    </location>
</feature>
<accession>A0A3G4ZN82</accession>
<dbReference type="EMBL" id="MK071983">
    <property type="protein sequence ID" value="AYV76322.1"/>
    <property type="molecule type" value="Genomic_DNA"/>
</dbReference>
<evidence type="ECO:0000256" key="1">
    <source>
        <dbReference type="SAM" id="Phobius"/>
    </source>
</evidence>
<evidence type="ECO:0000313" key="2">
    <source>
        <dbReference type="EMBL" id="AYV76322.1"/>
    </source>
</evidence>
<keyword evidence="1" id="KW-0472">Membrane</keyword>
<keyword evidence="1" id="KW-0812">Transmembrane</keyword>
<dbReference type="PANTHER" id="PTHR31133:SF12">
    <property type="entry name" value="MEMBRANE PROTEIN"/>
    <property type="match status" value="1"/>
</dbReference>
<dbReference type="InterPro" id="IPR040229">
    <property type="entry name" value="At3g27390-like"/>
</dbReference>
<gene>
    <name evidence="2" type="ORF">Terrestrivirus5_144</name>
</gene>
<keyword evidence="1" id="KW-1133">Transmembrane helix</keyword>
<sequence>MGDICGCFCYSIYFVTFLAVFSAIKAAILTVPIFLIGTIGCVGSSIALLPYDFYKAYSIVFLSPRIGINVRIMLFFLLWIPLLLWVPLVFFCSLVASLFGGFFGTFLESYWLSIGNSDGCGKSCGNFGKTKGIEYAINAVQDFWNFNYRSYCSFVDEINSPNTTGYVFDINVIQIFIGLLMSTISICLNLPVAILVLLIKYVPAVVRGWYVLWKSFKSTDCFQGICFIPYVVATFLIPPVLAAAIPIGLIIDACYCIYPAIVMYKSPTFVSGLGNGFKQIFRCMYVLDSWTNSVIFEANDTSCFACFKFEIDFDESSRSQRYNDPVVVRTEPYRSPVTTSTYQYPVEQHIVTQPTVASTYGTTTIGQNEQNKDNRIPVLTIWDSFFAMCEIHGKEALTEGLCTKDSIESVDPTLIIGLPSLVFVRTITRSKDVDGIQMATGQIVNEQTRPIDMLSNKLYPMFMTLKSDFNALKLTDEELIFVERWLFSVGNEAQCRTLTVAIAQERLIEIKKVTSQIQSISTTVSRLPPFHRLFYAAVQKIIAPSV</sequence>
<name>A0A3G4ZN82_9VIRU</name>
<organism evidence="2">
    <name type="scientific">Terrestrivirus sp</name>
    <dbReference type="NCBI Taxonomy" id="2487775"/>
    <lineage>
        <taxon>Viruses</taxon>
        <taxon>Varidnaviria</taxon>
        <taxon>Bamfordvirae</taxon>
        <taxon>Nucleocytoviricota</taxon>
        <taxon>Megaviricetes</taxon>
        <taxon>Imitervirales</taxon>
        <taxon>Mimiviridae</taxon>
        <taxon>Klosneuvirinae</taxon>
    </lineage>
</organism>
<dbReference type="PANTHER" id="PTHR31133">
    <property type="entry name" value="MEMBRANE PROTEIN"/>
    <property type="match status" value="1"/>
</dbReference>
<feature type="transmembrane region" description="Helical" evidence="1">
    <location>
        <begin position="7"/>
        <end position="27"/>
    </location>
</feature>
<feature type="transmembrane region" description="Helical" evidence="1">
    <location>
        <begin position="72"/>
        <end position="103"/>
    </location>
</feature>